<sequence length="342" mass="38809">MPGVRDRLTQNIPPLPAAPERRQAIPASPSFRYYTIYGLTIASQLALPELETLPPVASPDILIRIGNVADHLEGAGFSTPWLESTNDRCQFLLEGIARFRVEQGKHISVDRRLRLARGSTTNERDLRVYLLGTALGALLHQRHWMPLHISAVETPSGIWGFTGNSGAGKSTLAAWLHYQYGWKLVSDDVGVIKPEEGLPTLYPGPRRLKLWKDALERLSIERQGLIRDLTRTDKFHLNQHQGFKTDIEPLRVLVMLERGSADEEACVEAIEGVEAFRIVMSALYLPEWGQRFNGPARLMQYGADLARQIRVYRYRRPWSLERMEQSLAPLLQRIHADARHDD</sequence>
<dbReference type="EMBL" id="FPBP01000001">
    <property type="protein sequence ID" value="SFU33041.1"/>
    <property type="molecule type" value="Genomic_DNA"/>
</dbReference>
<gene>
    <name evidence="1" type="ORF">SAMN04487955_101339</name>
</gene>
<evidence type="ECO:0000313" key="2">
    <source>
        <dbReference type="Proteomes" id="UP000198693"/>
    </source>
</evidence>
<protein>
    <recommendedName>
        <fullName evidence="3">Hpr(Ser) kinase/phosphatase</fullName>
    </recommendedName>
</protein>
<dbReference type="SUPFAM" id="SSF52540">
    <property type="entry name" value="P-loop containing nucleoside triphosphate hydrolases"/>
    <property type="match status" value="1"/>
</dbReference>
<dbReference type="OrthoDB" id="3213869at2"/>
<dbReference type="SUPFAM" id="SSF53795">
    <property type="entry name" value="PEP carboxykinase-like"/>
    <property type="match status" value="1"/>
</dbReference>
<reference evidence="2" key="1">
    <citation type="submission" date="2016-10" db="EMBL/GenBank/DDBJ databases">
        <authorList>
            <person name="Varghese N."/>
            <person name="Submissions S."/>
        </authorList>
    </citation>
    <scope>NUCLEOTIDE SEQUENCE [LARGE SCALE GENOMIC DNA]</scope>
    <source>
        <strain evidence="2">CGMCC 1.6981</strain>
    </source>
</reference>
<evidence type="ECO:0000313" key="1">
    <source>
        <dbReference type="EMBL" id="SFU33041.1"/>
    </source>
</evidence>
<keyword evidence="2" id="KW-1185">Reference proteome</keyword>
<dbReference type="STRING" id="463301.SAMN04487955_101339"/>
<accession>A0A1I7FA43</accession>
<name>A0A1I7FA43_9GAMM</name>
<dbReference type="RefSeq" id="WP_139232956.1">
    <property type="nucleotide sequence ID" value="NZ_FPBP01000001.1"/>
</dbReference>
<dbReference type="Gene3D" id="3.40.50.300">
    <property type="entry name" value="P-loop containing nucleotide triphosphate hydrolases"/>
    <property type="match status" value="1"/>
</dbReference>
<dbReference type="Proteomes" id="UP000198693">
    <property type="component" value="Unassembled WGS sequence"/>
</dbReference>
<evidence type="ECO:0008006" key="3">
    <source>
        <dbReference type="Google" id="ProtNLM"/>
    </source>
</evidence>
<dbReference type="InterPro" id="IPR027417">
    <property type="entry name" value="P-loop_NTPase"/>
</dbReference>
<dbReference type="AlphaFoldDB" id="A0A1I7FA43"/>
<organism evidence="1 2">
    <name type="scientific">Halomonas korlensis</name>
    <dbReference type="NCBI Taxonomy" id="463301"/>
    <lineage>
        <taxon>Bacteria</taxon>
        <taxon>Pseudomonadati</taxon>
        <taxon>Pseudomonadota</taxon>
        <taxon>Gammaproteobacteria</taxon>
        <taxon>Oceanospirillales</taxon>
        <taxon>Halomonadaceae</taxon>
        <taxon>Halomonas</taxon>
    </lineage>
</organism>
<proteinExistence type="predicted"/>